<evidence type="ECO:0000313" key="1">
    <source>
        <dbReference type="EMBL" id="KAF5802527.1"/>
    </source>
</evidence>
<comment type="caution">
    <text evidence="1">The sequence shown here is derived from an EMBL/GenBank/DDBJ whole genome shotgun (WGS) entry which is preliminary data.</text>
</comment>
<dbReference type="Gramene" id="mRNA:HanXRQr2_Chr06g0260501">
    <property type="protein sequence ID" value="CDS:HanXRQr2_Chr06g0260501.1"/>
    <property type="gene ID" value="HanXRQr2_Chr06g0260501"/>
</dbReference>
<reference evidence="1" key="1">
    <citation type="journal article" date="2017" name="Nature">
        <title>The sunflower genome provides insights into oil metabolism, flowering and Asterid evolution.</title>
        <authorList>
            <person name="Badouin H."/>
            <person name="Gouzy J."/>
            <person name="Grassa C.J."/>
            <person name="Murat F."/>
            <person name="Staton S.E."/>
            <person name="Cottret L."/>
            <person name="Lelandais-Briere C."/>
            <person name="Owens G.L."/>
            <person name="Carrere S."/>
            <person name="Mayjonade B."/>
            <person name="Legrand L."/>
            <person name="Gill N."/>
            <person name="Kane N.C."/>
            <person name="Bowers J.E."/>
            <person name="Hubner S."/>
            <person name="Bellec A."/>
            <person name="Berard A."/>
            <person name="Berges H."/>
            <person name="Blanchet N."/>
            <person name="Boniface M.C."/>
            <person name="Brunel D."/>
            <person name="Catrice O."/>
            <person name="Chaidir N."/>
            <person name="Claudel C."/>
            <person name="Donnadieu C."/>
            <person name="Faraut T."/>
            <person name="Fievet G."/>
            <person name="Helmstetter N."/>
            <person name="King M."/>
            <person name="Knapp S.J."/>
            <person name="Lai Z."/>
            <person name="Le Paslier M.C."/>
            <person name="Lippi Y."/>
            <person name="Lorenzon L."/>
            <person name="Mandel J.R."/>
            <person name="Marage G."/>
            <person name="Marchand G."/>
            <person name="Marquand E."/>
            <person name="Bret-Mestries E."/>
            <person name="Morien E."/>
            <person name="Nambeesan S."/>
            <person name="Nguyen T."/>
            <person name="Pegot-Espagnet P."/>
            <person name="Pouilly N."/>
            <person name="Raftis F."/>
            <person name="Sallet E."/>
            <person name="Schiex T."/>
            <person name="Thomas J."/>
            <person name="Vandecasteele C."/>
            <person name="Vares D."/>
            <person name="Vear F."/>
            <person name="Vautrin S."/>
            <person name="Crespi M."/>
            <person name="Mangin B."/>
            <person name="Burke J.M."/>
            <person name="Salse J."/>
            <person name="Munos S."/>
            <person name="Vincourt P."/>
            <person name="Rieseberg L.H."/>
            <person name="Langlade N.B."/>
        </authorList>
    </citation>
    <scope>NUCLEOTIDE SEQUENCE</scope>
    <source>
        <tissue evidence="1">Leaves</tissue>
    </source>
</reference>
<dbReference type="Proteomes" id="UP000215914">
    <property type="component" value="Unassembled WGS sequence"/>
</dbReference>
<sequence>MGHYPTRGILVSMGRYCKSGVVGIMPLPIIKQKKKKNKDSAHWLVKQLTTPHWPPFDLLNVIIKTLVCKFSKNNAI</sequence>
<proteinExistence type="predicted"/>
<keyword evidence="2" id="KW-1185">Reference proteome</keyword>
<gene>
    <name evidence="1" type="ORF">HanXRQr2_Chr06g0260501</name>
</gene>
<reference evidence="1" key="2">
    <citation type="submission" date="2020-06" db="EMBL/GenBank/DDBJ databases">
        <title>Helianthus annuus Genome sequencing and assembly Release 2.</title>
        <authorList>
            <person name="Gouzy J."/>
            <person name="Langlade N."/>
            <person name="Munos S."/>
        </authorList>
    </citation>
    <scope>NUCLEOTIDE SEQUENCE</scope>
    <source>
        <tissue evidence="1">Leaves</tissue>
    </source>
</reference>
<accession>A0A9K3ITA4</accession>
<dbReference type="EMBL" id="MNCJ02000321">
    <property type="protein sequence ID" value="KAF5802527.1"/>
    <property type="molecule type" value="Genomic_DNA"/>
</dbReference>
<evidence type="ECO:0000313" key="2">
    <source>
        <dbReference type="Proteomes" id="UP000215914"/>
    </source>
</evidence>
<dbReference type="AlphaFoldDB" id="A0A9K3ITA4"/>
<organism evidence="1 2">
    <name type="scientific">Helianthus annuus</name>
    <name type="common">Common sunflower</name>
    <dbReference type="NCBI Taxonomy" id="4232"/>
    <lineage>
        <taxon>Eukaryota</taxon>
        <taxon>Viridiplantae</taxon>
        <taxon>Streptophyta</taxon>
        <taxon>Embryophyta</taxon>
        <taxon>Tracheophyta</taxon>
        <taxon>Spermatophyta</taxon>
        <taxon>Magnoliopsida</taxon>
        <taxon>eudicotyledons</taxon>
        <taxon>Gunneridae</taxon>
        <taxon>Pentapetalae</taxon>
        <taxon>asterids</taxon>
        <taxon>campanulids</taxon>
        <taxon>Asterales</taxon>
        <taxon>Asteraceae</taxon>
        <taxon>Asteroideae</taxon>
        <taxon>Heliantheae alliance</taxon>
        <taxon>Heliantheae</taxon>
        <taxon>Helianthus</taxon>
    </lineage>
</organism>
<protein>
    <submittedName>
        <fullName evidence="1">Uncharacterized protein</fullName>
    </submittedName>
</protein>
<name>A0A9K3ITA4_HELAN</name>